<keyword evidence="3" id="KW-1185">Reference proteome</keyword>
<name>A0A175WIE8_9PEZI</name>
<keyword evidence="1" id="KW-0472">Membrane</keyword>
<accession>A0A175WIE8</accession>
<keyword evidence="1" id="KW-0812">Transmembrane</keyword>
<evidence type="ECO:0000313" key="2">
    <source>
        <dbReference type="EMBL" id="KXX82664.1"/>
    </source>
</evidence>
<organism evidence="2 3">
    <name type="scientific">Madurella mycetomatis</name>
    <dbReference type="NCBI Taxonomy" id="100816"/>
    <lineage>
        <taxon>Eukaryota</taxon>
        <taxon>Fungi</taxon>
        <taxon>Dikarya</taxon>
        <taxon>Ascomycota</taxon>
        <taxon>Pezizomycotina</taxon>
        <taxon>Sordariomycetes</taxon>
        <taxon>Sordariomycetidae</taxon>
        <taxon>Sordariales</taxon>
        <taxon>Sordariales incertae sedis</taxon>
        <taxon>Madurella</taxon>
    </lineage>
</organism>
<keyword evidence="1" id="KW-1133">Transmembrane helix</keyword>
<evidence type="ECO:0000256" key="1">
    <source>
        <dbReference type="SAM" id="Phobius"/>
    </source>
</evidence>
<gene>
    <name evidence="2" type="ORF">MMYC01_201099</name>
</gene>
<feature type="transmembrane region" description="Helical" evidence="1">
    <location>
        <begin position="34"/>
        <end position="61"/>
    </location>
</feature>
<dbReference type="EMBL" id="LCTW02000010">
    <property type="protein sequence ID" value="KXX82664.1"/>
    <property type="molecule type" value="Genomic_DNA"/>
</dbReference>
<protein>
    <submittedName>
        <fullName evidence="2">Uncharacterized protein</fullName>
    </submittedName>
</protein>
<evidence type="ECO:0000313" key="3">
    <source>
        <dbReference type="Proteomes" id="UP000078237"/>
    </source>
</evidence>
<comment type="caution">
    <text evidence="2">The sequence shown here is derived from an EMBL/GenBank/DDBJ whole genome shotgun (WGS) entry which is preliminary data.</text>
</comment>
<sequence length="88" mass="9817">MRMRGPWAWDGAVSCMTDDLRETIARRKGMYGNFTMLVIPVVTLGLLQLCALVYATLYGWLSSLGLARLVKVVNQLKILTEALAKKKS</sequence>
<dbReference type="AlphaFoldDB" id="A0A175WIE8"/>
<dbReference type="VEuPathDB" id="FungiDB:MMYC01_201099"/>
<proteinExistence type="predicted"/>
<dbReference type="Proteomes" id="UP000078237">
    <property type="component" value="Unassembled WGS sequence"/>
</dbReference>
<reference evidence="2 3" key="1">
    <citation type="journal article" date="2016" name="Genome Announc.">
        <title>Genome Sequence of Madurella mycetomatis mm55, Isolated from a Human Mycetoma Case in Sudan.</title>
        <authorList>
            <person name="Smit S."/>
            <person name="Derks M.F."/>
            <person name="Bervoets S."/>
            <person name="Fahal A."/>
            <person name="van Leeuwen W."/>
            <person name="van Belkum A."/>
            <person name="van de Sande W.W."/>
        </authorList>
    </citation>
    <scope>NUCLEOTIDE SEQUENCE [LARGE SCALE GENOMIC DNA]</scope>
    <source>
        <strain evidence="3">mm55</strain>
    </source>
</reference>